<dbReference type="PANTHER" id="PTHR18952:SF208">
    <property type="entry name" value="CARBONIC ANHYDRASE XA-RELATED"/>
    <property type="match status" value="1"/>
</dbReference>
<comment type="similarity">
    <text evidence="1">Belongs to the alpha-carbonic anhydrase family.</text>
</comment>
<evidence type="ECO:0000313" key="5">
    <source>
        <dbReference type="Proteomes" id="UP000594260"/>
    </source>
</evidence>
<dbReference type="GO" id="GO:0006730">
    <property type="term" value="P:one-carbon metabolic process"/>
    <property type="evidence" value="ECO:0007669"/>
    <property type="project" value="TreeGrafter"/>
</dbReference>
<dbReference type="SUPFAM" id="SSF51069">
    <property type="entry name" value="Carbonic anhydrase"/>
    <property type="match status" value="1"/>
</dbReference>
<dbReference type="PANTHER" id="PTHR18952">
    <property type="entry name" value="CARBONIC ANHYDRASE"/>
    <property type="match status" value="1"/>
</dbReference>
<evidence type="ECO:0000259" key="3">
    <source>
        <dbReference type="PROSITE" id="PS51144"/>
    </source>
</evidence>
<keyword evidence="2" id="KW-0732">Signal</keyword>
<dbReference type="OMA" id="DYGSEHR"/>
<dbReference type="FunCoup" id="A0A7M7L3N7">
    <property type="interactions" value="62"/>
</dbReference>
<dbReference type="RefSeq" id="XP_022673496.1">
    <property type="nucleotide sequence ID" value="XM_022817761.1"/>
</dbReference>
<dbReference type="GO" id="GO:0004089">
    <property type="term" value="F:carbonate dehydratase activity"/>
    <property type="evidence" value="ECO:0007669"/>
    <property type="project" value="InterPro"/>
</dbReference>
<feature type="chain" id="PRO_5029560733" description="Alpha-carbonic anhydrase domain-containing protein" evidence="2">
    <location>
        <begin position="28"/>
        <end position="342"/>
    </location>
</feature>
<accession>A0A7M7L3N7</accession>
<dbReference type="PROSITE" id="PS51144">
    <property type="entry name" value="ALPHA_CA_2"/>
    <property type="match status" value="1"/>
</dbReference>
<protein>
    <recommendedName>
        <fullName evidence="3">Alpha-carbonic anhydrase domain-containing protein</fullName>
    </recommendedName>
</protein>
<dbReference type="InterPro" id="IPR001148">
    <property type="entry name" value="CA_dom"/>
</dbReference>
<sequence length="342" mass="39226">MLFSASNIQMALKYCFLILLTTGFSSANWEQWWTYDGISGPDFWGLLNPDWHLCTKGRRQSPINIDPQHLLFDHQLQPLQVDKTRVSGNLVNTGHGIVFRVSDSESEPAVFIRGGPLSYGYRFYELHLHYGKSDDQGSEHTIASKQFPAELQLFGFNSDLYANVSEALELRESSALVAISILVQLAETPSPELRVLTSPLRKIVYRGQEAIIQHLSVKELLPDTTEYMTYDGSLTMPGCYETVRWIVMNKPVYVTKQQLYLLRKLMQGDDANPKAPMWDNFRPPLPLNRRVTWTNIDFHNNNKVRIGQKGNNCPQMKRETGYRVNPKYIEPVTLEDLDKELL</sequence>
<keyword evidence="5" id="KW-1185">Reference proteome</keyword>
<dbReference type="InterPro" id="IPR036398">
    <property type="entry name" value="CA_dom_sf"/>
</dbReference>
<feature type="signal peptide" evidence="2">
    <location>
        <begin position="1"/>
        <end position="27"/>
    </location>
</feature>
<name>A0A7M7L3N7_VARDE</name>
<dbReference type="AlphaFoldDB" id="A0A7M7L3N7"/>
<dbReference type="InParanoid" id="A0A7M7L3N7"/>
<feature type="domain" description="Alpha-carbonic anhydrase" evidence="3">
    <location>
        <begin position="31"/>
        <end position="296"/>
    </location>
</feature>
<dbReference type="GeneID" id="111255615"/>
<reference evidence="4" key="1">
    <citation type="submission" date="2021-01" db="UniProtKB">
        <authorList>
            <consortium name="EnsemblMetazoa"/>
        </authorList>
    </citation>
    <scope>IDENTIFICATION</scope>
</reference>
<dbReference type="OrthoDB" id="5978072at2759"/>
<proteinExistence type="inferred from homology"/>
<evidence type="ECO:0000256" key="1">
    <source>
        <dbReference type="ARBA" id="ARBA00010718"/>
    </source>
</evidence>
<dbReference type="Proteomes" id="UP000594260">
    <property type="component" value="Unplaced"/>
</dbReference>
<evidence type="ECO:0000313" key="4">
    <source>
        <dbReference type="EnsemblMetazoa" id="XP_022673496"/>
    </source>
</evidence>
<dbReference type="KEGG" id="vde:111255615"/>
<dbReference type="SMART" id="SM01057">
    <property type="entry name" value="Carb_anhydrase"/>
    <property type="match status" value="1"/>
</dbReference>
<organism evidence="4 5">
    <name type="scientific">Varroa destructor</name>
    <name type="common">Honeybee mite</name>
    <dbReference type="NCBI Taxonomy" id="109461"/>
    <lineage>
        <taxon>Eukaryota</taxon>
        <taxon>Metazoa</taxon>
        <taxon>Ecdysozoa</taxon>
        <taxon>Arthropoda</taxon>
        <taxon>Chelicerata</taxon>
        <taxon>Arachnida</taxon>
        <taxon>Acari</taxon>
        <taxon>Parasitiformes</taxon>
        <taxon>Mesostigmata</taxon>
        <taxon>Gamasina</taxon>
        <taxon>Dermanyssoidea</taxon>
        <taxon>Varroidae</taxon>
        <taxon>Varroa</taxon>
    </lineage>
</organism>
<dbReference type="Gene3D" id="3.10.200.10">
    <property type="entry name" value="Alpha carbonic anhydrase"/>
    <property type="match status" value="1"/>
</dbReference>
<dbReference type="Pfam" id="PF00194">
    <property type="entry name" value="Carb_anhydrase"/>
    <property type="match status" value="1"/>
</dbReference>
<dbReference type="GO" id="GO:0008270">
    <property type="term" value="F:zinc ion binding"/>
    <property type="evidence" value="ECO:0007669"/>
    <property type="project" value="InterPro"/>
</dbReference>
<evidence type="ECO:0000256" key="2">
    <source>
        <dbReference type="SAM" id="SignalP"/>
    </source>
</evidence>
<dbReference type="EnsemblMetazoa" id="XM_022817761">
    <property type="protein sequence ID" value="XP_022673496"/>
    <property type="gene ID" value="LOC111255615"/>
</dbReference>
<dbReference type="InterPro" id="IPR023561">
    <property type="entry name" value="Carbonic_anhydrase_a-class"/>
</dbReference>